<proteinExistence type="predicted"/>
<dbReference type="EMBL" id="CACRXK020002812">
    <property type="protein sequence ID" value="CAB3996164.1"/>
    <property type="molecule type" value="Genomic_DNA"/>
</dbReference>
<sequence>MATERVVSHYNRVKTEDRACLKQTTINNVLQISLNGKGTVLFDPREAVAEFLKRKSRRNSQPDTELFKDREYMRKFYRESSGFRSIVSVGAANSELEFVTHALDGMIPHSTPVPKLAEYPSVV</sequence>
<dbReference type="Proteomes" id="UP001152795">
    <property type="component" value="Unassembled WGS sequence"/>
</dbReference>
<dbReference type="AlphaFoldDB" id="A0A6S7GRR6"/>
<gene>
    <name evidence="1" type="ORF">PACLA_8A083579</name>
</gene>
<accession>A0A6S7GRR6</accession>
<evidence type="ECO:0000313" key="1">
    <source>
        <dbReference type="EMBL" id="CAB3996164.1"/>
    </source>
</evidence>
<reference evidence="1" key="1">
    <citation type="submission" date="2020-04" db="EMBL/GenBank/DDBJ databases">
        <authorList>
            <person name="Alioto T."/>
            <person name="Alioto T."/>
            <person name="Gomez Garrido J."/>
        </authorList>
    </citation>
    <scope>NUCLEOTIDE SEQUENCE</scope>
    <source>
        <strain evidence="1">A484AB</strain>
    </source>
</reference>
<protein>
    <submittedName>
        <fullName evidence="1">Uncharacterized protein</fullName>
    </submittedName>
</protein>
<dbReference type="OrthoDB" id="6597828at2759"/>
<name>A0A6S7GRR6_PARCT</name>
<keyword evidence="2" id="KW-1185">Reference proteome</keyword>
<evidence type="ECO:0000313" key="2">
    <source>
        <dbReference type="Proteomes" id="UP001152795"/>
    </source>
</evidence>
<comment type="caution">
    <text evidence="1">The sequence shown here is derived from an EMBL/GenBank/DDBJ whole genome shotgun (WGS) entry which is preliminary data.</text>
</comment>
<organism evidence="1 2">
    <name type="scientific">Paramuricea clavata</name>
    <name type="common">Red gorgonian</name>
    <name type="synonym">Violescent sea-whip</name>
    <dbReference type="NCBI Taxonomy" id="317549"/>
    <lineage>
        <taxon>Eukaryota</taxon>
        <taxon>Metazoa</taxon>
        <taxon>Cnidaria</taxon>
        <taxon>Anthozoa</taxon>
        <taxon>Octocorallia</taxon>
        <taxon>Malacalcyonacea</taxon>
        <taxon>Plexauridae</taxon>
        <taxon>Paramuricea</taxon>
    </lineage>
</organism>